<evidence type="ECO:0000256" key="1">
    <source>
        <dbReference type="SAM" id="Phobius"/>
    </source>
</evidence>
<keyword evidence="3" id="KW-1185">Reference proteome</keyword>
<sequence>MAALVFTLATLLVVLFQLCLAIGLPWGAASMGGKFPGKYPSKMRWVAILNAIVLLVLIMIVVIRAGLVFPELLFYSSIAIWVVVLFALVGTILNSITPSKIERIWAPVALIQLISSAMVAFS</sequence>
<dbReference type="RefSeq" id="WP_234863769.1">
    <property type="nucleotide sequence ID" value="NZ_JAKEVY010000001.1"/>
</dbReference>
<evidence type="ECO:0000313" key="2">
    <source>
        <dbReference type="EMBL" id="MCF1713260.1"/>
    </source>
</evidence>
<keyword evidence="1" id="KW-0472">Membrane</keyword>
<gene>
    <name evidence="2" type="ORF">L0U88_01300</name>
</gene>
<organism evidence="2 3">
    <name type="scientific">Flavihumibacter fluminis</name>
    <dbReference type="NCBI Taxonomy" id="2909236"/>
    <lineage>
        <taxon>Bacteria</taxon>
        <taxon>Pseudomonadati</taxon>
        <taxon>Bacteroidota</taxon>
        <taxon>Chitinophagia</taxon>
        <taxon>Chitinophagales</taxon>
        <taxon>Chitinophagaceae</taxon>
        <taxon>Flavihumibacter</taxon>
    </lineage>
</organism>
<accession>A0ABS9BDA0</accession>
<name>A0ABS9BDA0_9BACT</name>
<dbReference type="Proteomes" id="UP001200145">
    <property type="component" value="Unassembled WGS sequence"/>
</dbReference>
<protein>
    <submittedName>
        <fullName evidence="2">Uncharacterized protein</fullName>
    </submittedName>
</protein>
<dbReference type="EMBL" id="JAKEVY010000001">
    <property type="protein sequence ID" value="MCF1713260.1"/>
    <property type="molecule type" value="Genomic_DNA"/>
</dbReference>
<feature type="transmembrane region" description="Helical" evidence="1">
    <location>
        <begin position="45"/>
        <end position="65"/>
    </location>
</feature>
<feature type="transmembrane region" description="Helical" evidence="1">
    <location>
        <begin position="72"/>
        <end position="92"/>
    </location>
</feature>
<keyword evidence="1" id="KW-0812">Transmembrane</keyword>
<keyword evidence="1" id="KW-1133">Transmembrane helix</keyword>
<comment type="caution">
    <text evidence="2">The sequence shown here is derived from an EMBL/GenBank/DDBJ whole genome shotgun (WGS) entry which is preliminary data.</text>
</comment>
<evidence type="ECO:0000313" key="3">
    <source>
        <dbReference type="Proteomes" id="UP001200145"/>
    </source>
</evidence>
<reference evidence="2 3" key="1">
    <citation type="submission" date="2022-01" db="EMBL/GenBank/DDBJ databases">
        <title>Flavihumibacter sp. nov., isolated from sediment of a river.</title>
        <authorList>
            <person name="Liu H."/>
        </authorList>
    </citation>
    <scope>NUCLEOTIDE SEQUENCE [LARGE SCALE GENOMIC DNA]</scope>
    <source>
        <strain evidence="2 3">RY-1</strain>
    </source>
</reference>
<proteinExistence type="predicted"/>
<feature type="transmembrane region" description="Helical" evidence="1">
    <location>
        <begin position="104"/>
        <end position="121"/>
    </location>
</feature>